<accession>A0AA41R6S4</accession>
<dbReference type="Pfam" id="PF13380">
    <property type="entry name" value="CoA_binding_2"/>
    <property type="match status" value="1"/>
</dbReference>
<dbReference type="PROSITE" id="PS50975">
    <property type="entry name" value="ATP_GRASP"/>
    <property type="match status" value="1"/>
</dbReference>
<dbReference type="Proteomes" id="UP001165427">
    <property type="component" value="Unassembled WGS sequence"/>
</dbReference>
<keyword evidence="3 4" id="KW-0067">ATP-binding</keyword>
<evidence type="ECO:0000256" key="2">
    <source>
        <dbReference type="ARBA" id="ARBA00022741"/>
    </source>
</evidence>
<dbReference type="Pfam" id="PF19045">
    <property type="entry name" value="Ligase_CoA_2"/>
    <property type="match status" value="1"/>
</dbReference>
<proteinExistence type="predicted"/>
<dbReference type="InterPro" id="IPR016102">
    <property type="entry name" value="Succinyl-CoA_synth-like"/>
</dbReference>
<dbReference type="Gene3D" id="3.30.1490.20">
    <property type="entry name" value="ATP-grasp fold, A domain"/>
    <property type="match status" value="1"/>
</dbReference>
<dbReference type="InterPro" id="IPR043938">
    <property type="entry name" value="Ligase_CoA_dom"/>
</dbReference>
<protein>
    <submittedName>
        <fullName evidence="6">Acetate--CoA ligase family protein</fullName>
    </submittedName>
</protein>
<dbReference type="Gene3D" id="3.40.50.720">
    <property type="entry name" value="NAD(P)-binding Rossmann-like Domain"/>
    <property type="match status" value="1"/>
</dbReference>
<dbReference type="Pfam" id="PF13607">
    <property type="entry name" value="Succ_CoA_lig"/>
    <property type="match status" value="1"/>
</dbReference>
<sequence length="717" mass="77090">MVSGPTALDEHAAKNILQQYGIPVVSETVVRDAAAAVAAAAELGYPVVLKGLGAALQHKTERGLVHLNLFDAEALRRAAAKIAEGAGADLEGLLVQPQITGQRELMTGMFRDPQFGPVVLFGLGGTLTEALADVAMRLAPLSRWDATQMIAEIRAQKLLSPFRGEAAVDRKTLLKVLDGVSRMAVEHPEIAEIDINPLRVTPDGRLVAVDALIALRPPTESAPSLTPVPAKEIGAIFHPRSIAFVGASAQPGKWGNMLVVNTISGGYEGRILLVNPKGGTIAGRPVYRSLLDIPDPVDLVVVTVPARHVQPLVDECRQKGIRYMVLITSGFSEAGDEGKALEAELVKAAREAGLLILGPNTMGIANPHIRLFSTGTTVQSLAGSTAMVAQSGNMGTQLLAFAEHQGIGMRGFSGSGNEAMITMADYLEGFEVDDTTRTVLIYVEGFKDGRRFFESARRVSRRKPIVLLKGGQTAAGQKAAASHSGAMASDNRVFEALCRQAGIVNVHRPMDLLDLAAAFDALPLPRGPRVAIMTFGGGWGVVTADLCQRLGLVLPELDADILAEIDTMLPPYWSRANPVDLVGDFNPDMTFRVQELLMRWSGCDAVLHMGIMGRRILIERLSASVLAADPSVAPGTFDEIKTLAEQFEDAFARRCLELMDELNKPILGVNLRTDHNTKTILHLPGHRYKGVTYQTPERAVLALSKMLDYETFLAQKE</sequence>
<keyword evidence="2 4" id="KW-0547">Nucleotide-binding</keyword>
<dbReference type="SUPFAM" id="SSF52210">
    <property type="entry name" value="Succinyl-CoA synthetase domains"/>
    <property type="match status" value="2"/>
</dbReference>
<dbReference type="SUPFAM" id="SSF51735">
    <property type="entry name" value="NAD(P)-binding Rossmann-fold domains"/>
    <property type="match status" value="1"/>
</dbReference>
<evidence type="ECO:0000259" key="5">
    <source>
        <dbReference type="PROSITE" id="PS50975"/>
    </source>
</evidence>
<evidence type="ECO:0000256" key="3">
    <source>
        <dbReference type="ARBA" id="ARBA00022840"/>
    </source>
</evidence>
<dbReference type="InterPro" id="IPR032875">
    <property type="entry name" value="Succ_CoA_lig_flav_dom"/>
</dbReference>
<evidence type="ECO:0000256" key="4">
    <source>
        <dbReference type="PROSITE-ProRule" id="PRU00409"/>
    </source>
</evidence>
<dbReference type="Gene3D" id="3.40.50.261">
    <property type="entry name" value="Succinyl-CoA synthetase domains"/>
    <property type="match status" value="2"/>
</dbReference>
<feature type="domain" description="ATP-grasp" evidence="5">
    <location>
        <begin position="14"/>
        <end position="226"/>
    </location>
</feature>
<evidence type="ECO:0000256" key="1">
    <source>
        <dbReference type="ARBA" id="ARBA00022598"/>
    </source>
</evidence>
<keyword evidence="7" id="KW-1185">Reference proteome</keyword>
<evidence type="ECO:0000313" key="6">
    <source>
        <dbReference type="EMBL" id="MCJ8501971.1"/>
    </source>
</evidence>
<dbReference type="PANTHER" id="PTHR43334:SF1">
    <property type="entry name" value="3-HYDROXYPROPIONATE--COA LIGASE [ADP-FORMING]"/>
    <property type="match status" value="1"/>
</dbReference>
<dbReference type="GO" id="GO:0005524">
    <property type="term" value="F:ATP binding"/>
    <property type="evidence" value="ECO:0007669"/>
    <property type="project" value="UniProtKB-UniRule"/>
</dbReference>
<dbReference type="GO" id="GO:0046872">
    <property type="term" value="F:metal ion binding"/>
    <property type="evidence" value="ECO:0007669"/>
    <property type="project" value="InterPro"/>
</dbReference>
<evidence type="ECO:0000313" key="7">
    <source>
        <dbReference type="Proteomes" id="UP001165427"/>
    </source>
</evidence>
<reference evidence="6" key="1">
    <citation type="submission" date="2022-04" db="EMBL/GenBank/DDBJ databases">
        <title>Desulfatitalea alkaliphila sp. nov., a novel anaerobic sulfate-reducing bacterium isolated from terrestrial mud volcano, Taman Peninsula, Russia.</title>
        <authorList>
            <person name="Khomyakova M.A."/>
            <person name="Merkel A.Y."/>
            <person name="Slobodkin A.I."/>
        </authorList>
    </citation>
    <scope>NUCLEOTIDE SEQUENCE</scope>
    <source>
        <strain evidence="6">M08but</strain>
    </source>
</reference>
<dbReference type="Gene3D" id="3.30.470.20">
    <property type="entry name" value="ATP-grasp fold, B domain"/>
    <property type="match status" value="1"/>
</dbReference>
<gene>
    <name evidence="6" type="ORF">MRX98_15415</name>
</gene>
<keyword evidence="1 6" id="KW-0436">Ligase</keyword>
<comment type="caution">
    <text evidence="6">The sequence shown here is derived from an EMBL/GenBank/DDBJ whole genome shotgun (WGS) entry which is preliminary data.</text>
</comment>
<dbReference type="PANTHER" id="PTHR43334">
    <property type="entry name" value="ACETATE--COA LIGASE [ADP-FORMING]"/>
    <property type="match status" value="1"/>
</dbReference>
<dbReference type="EMBL" id="JALJRB010000019">
    <property type="protein sequence ID" value="MCJ8501971.1"/>
    <property type="molecule type" value="Genomic_DNA"/>
</dbReference>
<dbReference type="InterPro" id="IPR003781">
    <property type="entry name" value="CoA-bd"/>
</dbReference>
<dbReference type="InterPro" id="IPR051538">
    <property type="entry name" value="Acyl-CoA_Synth/Transferase"/>
</dbReference>
<dbReference type="Pfam" id="PF13549">
    <property type="entry name" value="ATP-grasp_5"/>
    <property type="match status" value="1"/>
</dbReference>
<dbReference type="InterPro" id="IPR013815">
    <property type="entry name" value="ATP_grasp_subdomain_1"/>
</dbReference>
<dbReference type="SUPFAM" id="SSF56059">
    <property type="entry name" value="Glutathione synthetase ATP-binding domain-like"/>
    <property type="match status" value="1"/>
</dbReference>
<dbReference type="SMART" id="SM00881">
    <property type="entry name" value="CoA_binding"/>
    <property type="match status" value="1"/>
</dbReference>
<dbReference type="InterPro" id="IPR036291">
    <property type="entry name" value="NAD(P)-bd_dom_sf"/>
</dbReference>
<name>A0AA41R6S4_9BACT</name>
<organism evidence="6 7">
    <name type="scientific">Desulfatitalea alkaliphila</name>
    <dbReference type="NCBI Taxonomy" id="2929485"/>
    <lineage>
        <taxon>Bacteria</taxon>
        <taxon>Pseudomonadati</taxon>
        <taxon>Thermodesulfobacteriota</taxon>
        <taxon>Desulfobacteria</taxon>
        <taxon>Desulfobacterales</taxon>
        <taxon>Desulfosarcinaceae</taxon>
        <taxon>Desulfatitalea</taxon>
    </lineage>
</organism>
<dbReference type="InterPro" id="IPR011761">
    <property type="entry name" value="ATP-grasp"/>
</dbReference>
<dbReference type="AlphaFoldDB" id="A0AA41R6S4"/>
<dbReference type="GO" id="GO:0043758">
    <property type="term" value="F:acetate-CoA ligase (ADP-forming) activity"/>
    <property type="evidence" value="ECO:0007669"/>
    <property type="project" value="InterPro"/>
</dbReference>